<reference evidence="1" key="1">
    <citation type="submission" date="2022-08" db="EMBL/GenBank/DDBJ databases">
        <title>Genome Sequence of Fusarium decemcellulare.</title>
        <authorList>
            <person name="Buettner E."/>
        </authorList>
    </citation>
    <scope>NUCLEOTIDE SEQUENCE</scope>
    <source>
        <strain evidence="1">Babe19</strain>
    </source>
</reference>
<gene>
    <name evidence="1" type="ORF">NM208_g6939</name>
</gene>
<dbReference type="EMBL" id="JANRMS010000676">
    <property type="protein sequence ID" value="KAJ3535912.1"/>
    <property type="molecule type" value="Genomic_DNA"/>
</dbReference>
<accession>A0ACC1SB33</accession>
<keyword evidence="2" id="KW-1185">Reference proteome</keyword>
<protein>
    <submittedName>
        <fullName evidence="1">Uncharacterized protein</fullName>
    </submittedName>
</protein>
<name>A0ACC1SB33_9HYPO</name>
<comment type="caution">
    <text evidence="1">The sequence shown here is derived from an EMBL/GenBank/DDBJ whole genome shotgun (WGS) entry which is preliminary data.</text>
</comment>
<evidence type="ECO:0000313" key="1">
    <source>
        <dbReference type="EMBL" id="KAJ3535912.1"/>
    </source>
</evidence>
<sequence>MLSSALLALLGVASATTVPLQARQAPRVVCETSEGSPSTGDVTEMINNMKDEKNKYGNICVVGSSGDCTPTIRSYSNGNSAAFMMCGAGGGGRFRCAQQNGPGLCTNCPGLLAGVAADYLTDLQQQCQRDGRVGGYFDWDDGDLKLIHS</sequence>
<organism evidence="1 2">
    <name type="scientific">Fusarium decemcellulare</name>
    <dbReference type="NCBI Taxonomy" id="57161"/>
    <lineage>
        <taxon>Eukaryota</taxon>
        <taxon>Fungi</taxon>
        <taxon>Dikarya</taxon>
        <taxon>Ascomycota</taxon>
        <taxon>Pezizomycotina</taxon>
        <taxon>Sordariomycetes</taxon>
        <taxon>Hypocreomycetidae</taxon>
        <taxon>Hypocreales</taxon>
        <taxon>Nectriaceae</taxon>
        <taxon>Fusarium</taxon>
        <taxon>Fusarium decemcellulare species complex</taxon>
    </lineage>
</organism>
<proteinExistence type="predicted"/>
<dbReference type="Proteomes" id="UP001148629">
    <property type="component" value="Unassembled WGS sequence"/>
</dbReference>
<evidence type="ECO:0000313" key="2">
    <source>
        <dbReference type="Proteomes" id="UP001148629"/>
    </source>
</evidence>